<evidence type="ECO:0000313" key="1">
    <source>
        <dbReference type="EMBL" id="KAI4347658.1"/>
    </source>
</evidence>
<dbReference type="Proteomes" id="UP000828941">
    <property type="component" value="Chromosome 4"/>
</dbReference>
<organism evidence="1 2">
    <name type="scientific">Bauhinia variegata</name>
    <name type="common">Purple orchid tree</name>
    <name type="synonym">Phanera variegata</name>
    <dbReference type="NCBI Taxonomy" id="167791"/>
    <lineage>
        <taxon>Eukaryota</taxon>
        <taxon>Viridiplantae</taxon>
        <taxon>Streptophyta</taxon>
        <taxon>Embryophyta</taxon>
        <taxon>Tracheophyta</taxon>
        <taxon>Spermatophyta</taxon>
        <taxon>Magnoliopsida</taxon>
        <taxon>eudicotyledons</taxon>
        <taxon>Gunneridae</taxon>
        <taxon>Pentapetalae</taxon>
        <taxon>rosids</taxon>
        <taxon>fabids</taxon>
        <taxon>Fabales</taxon>
        <taxon>Fabaceae</taxon>
        <taxon>Cercidoideae</taxon>
        <taxon>Cercideae</taxon>
        <taxon>Bauhiniinae</taxon>
        <taxon>Bauhinia</taxon>
    </lineage>
</organism>
<accession>A0ACB9PGR4</accession>
<proteinExistence type="predicted"/>
<protein>
    <submittedName>
        <fullName evidence="1">Uncharacterized protein</fullName>
    </submittedName>
</protein>
<reference evidence="1 2" key="1">
    <citation type="journal article" date="2022" name="DNA Res.">
        <title>Chromosomal-level genome assembly of the orchid tree Bauhinia variegata (Leguminosae; Cercidoideae) supports the allotetraploid origin hypothesis of Bauhinia.</title>
        <authorList>
            <person name="Zhong Y."/>
            <person name="Chen Y."/>
            <person name="Zheng D."/>
            <person name="Pang J."/>
            <person name="Liu Y."/>
            <person name="Luo S."/>
            <person name="Meng S."/>
            <person name="Qian L."/>
            <person name="Wei D."/>
            <person name="Dai S."/>
            <person name="Zhou R."/>
        </authorList>
    </citation>
    <scope>NUCLEOTIDE SEQUENCE [LARGE SCALE GENOMIC DNA]</scope>
    <source>
        <strain evidence="1">BV-YZ2020</strain>
    </source>
</reference>
<gene>
    <name evidence="1" type="ORF">L6164_008450</name>
</gene>
<comment type="caution">
    <text evidence="1">The sequence shown here is derived from an EMBL/GenBank/DDBJ whole genome shotgun (WGS) entry which is preliminary data.</text>
</comment>
<name>A0ACB9PGR4_BAUVA</name>
<dbReference type="EMBL" id="CM039429">
    <property type="protein sequence ID" value="KAI4347658.1"/>
    <property type="molecule type" value="Genomic_DNA"/>
</dbReference>
<sequence>MKREEWELSGRMEWCKQMMRPIRRVWFRVSTRLGVRKSGLLKLRRDVRACEYEDIHVMWEIVKRNVTEFGESPRKIKKRRHYLKWARCTPYICRSY</sequence>
<keyword evidence="2" id="KW-1185">Reference proteome</keyword>
<evidence type="ECO:0000313" key="2">
    <source>
        <dbReference type="Proteomes" id="UP000828941"/>
    </source>
</evidence>